<proteinExistence type="predicted"/>
<protein>
    <submittedName>
        <fullName evidence="1">Uncharacterized protein</fullName>
    </submittedName>
</protein>
<accession>A0A0F9PBT3</accession>
<reference evidence="1" key="1">
    <citation type="journal article" date="2015" name="Nature">
        <title>Complex archaea that bridge the gap between prokaryotes and eukaryotes.</title>
        <authorList>
            <person name="Spang A."/>
            <person name="Saw J.H."/>
            <person name="Jorgensen S.L."/>
            <person name="Zaremba-Niedzwiedzka K."/>
            <person name="Martijn J."/>
            <person name="Lind A.E."/>
            <person name="van Eijk R."/>
            <person name="Schleper C."/>
            <person name="Guy L."/>
            <person name="Ettema T.J."/>
        </authorList>
    </citation>
    <scope>NUCLEOTIDE SEQUENCE</scope>
</reference>
<dbReference type="EMBL" id="LAZR01003102">
    <property type="protein sequence ID" value="KKN21987.1"/>
    <property type="molecule type" value="Genomic_DNA"/>
</dbReference>
<evidence type="ECO:0000313" key="1">
    <source>
        <dbReference type="EMBL" id="KKN21987.1"/>
    </source>
</evidence>
<dbReference type="AlphaFoldDB" id="A0A0F9PBT3"/>
<comment type="caution">
    <text evidence="1">The sequence shown here is derived from an EMBL/GenBank/DDBJ whole genome shotgun (WGS) entry which is preliminary data.</text>
</comment>
<sequence>MDILRNRVRGSVGHHDVDIMTAKRNPYICHTCEYWTTPHATHHILETPCYCRRCRNPDEYELFMARVSNCRWTPTGINTGHEAVLRRGVE</sequence>
<organism evidence="1">
    <name type="scientific">marine sediment metagenome</name>
    <dbReference type="NCBI Taxonomy" id="412755"/>
    <lineage>
        <taxon>unclassified sequences</taxon>
        <taxon>metagenomes</taxon>
        <taxon>ecological metagenomes</taxon>
    </lineage>
</organism>
<name>A0A0F9PBT3_9ZZZZ</name>
<gene>
    <name evidence="1" type="ORF">LCGC14_0919920</name>
</gene>